<sequence>MLVPVTSLSDDEGDLITPARVVPWVRSGSELSGEKPEPVAKRQKLQRKALSFADDLLEHLLEKTRAIVQSKCRCSQSKVPRNCYVPFRDSDQFQRLTAHIRRLREMDKMELDKEARKQTLAVRPQGDGERSGTLSLLGFPVCQHAYKRLMRLGSGRFNRLSTAVHEGAEDCPHDLRYTSKAFTSCSHKRELVHDFLFELYETLAEPMPENRLIKKRDDKVVERATGMQEKALPPGTFAEYLSMLRRKHPDEKFSYKIFTAVDVWEQHFADVLKIRGKNQHSKCSVCIRFKLTIRRLARCSAARSEQIRLLDAHRQQQYMDRVCYWHSRSLARSLAGLPAPSAIVCICDSMDAAKFTWPRDDALNAKEFCKFIKPKLTATAIIAHGHDVMLHLSVPGVASDSSRTIELLGRMLERMRERRIDLRGSELILQGDNGPKEIKNNGVIRFLAKLICHGKLRRAELRTLQVGHTHEDIDALFGNLSKVLQQGHCLHTPHDYVNVLSAYLQRDDVRPTEPHSQVAMVDQVRDWLLVTEH</sequence>
<evidence type="ECO:0000259" key="1">
    <source>
        <dbReference type="Pfam" id="PF25273"/>
    </source>
</evidence>
<feature type="domain" description="DUF7869" evidence="1">
    <location>
        <begin position="377"/>
        <end position="528"/>
    </location>
</feature>
<dbReference type="PANTHER" id="PTHR33153:SF3">
    <property type="entry name" value="TRAFFICKING PROTEIN PARTICLE COMPLEX SUBUNIT 11 DOMAIN-CONTAINING PROTEIN"/>
    <property type="match status" value="1"/>
</dbReference>
<gene>
    <name evidence="2" type="ORF">CCMP2556_LOCUS55045</name>
    <name evidence="3" type="ORF">CCMP2556_LOCUS55060</name>
</gene>
<dbReference type="EMBL" id="CAXAMN010028806">
    <property type="protein sequence ID" value="CAK9117797.1"/>
    <property type="molecule type" value="Genomic_DNA"/>
</dbReference>
<dbReference type="InterPro" id="IPR057191">
    <property type="entry name" value="DUF7869"/>
</dbReference>
<organism evidence="3 4">
    <name type="scientific">Durusdinium trenchii</name>
    <dbReference type="NCBI Taxonomy" id="1381693"/>
    <lineage>
        <taxon>Eukaryota</taxon>
        <taxon>Sar</taxon>
        <taxon>Alveolata</taxon>
        <taxon>Dinophyceae</taxon>
        <taxon>Suessiales</taxon>
        <taxon>Symbiodiniaceae</taxon>
        <taxon>Durusdinium</taxon>
    </lineage>
</organism>
<protein>
    <recommendedName>
        <fullName evidence="1">DUF7869 domain-containing protein</fullName>
    </recommendedName>
</protein>
<reference evidence="3 4" key="1">
    <citation type="submission" date="2024-02" db="EMBL/GenBank/DDBJ databases">
        <authorList>
            <person name="Chen Y."/>
            <person name="Shah S."/>
            <person name="Dougan E. K."/>
            <person name="Thang M."/>
            <person name="Chan C."/>
        </authorList>
    </citation>
    <scope>NUCLEOTIDE SEQUENCE [LARGE SCALE GENOMIC DNA]</scope>
</reference>
<evidence type="ECO:0000313" key="2">
    <source>
        <dbReference type="EMBL" id="CAK9117797.1"/>
    </source>
</evidence>
<evidence type="ECO:0000313" key="4">
    <source>
        <dbReference type="Proteomes" id="UP001642484"/>
    </source>
</evidence>
<comment type="caution">
    <text evidence="3">The sequence shown here is derived from an EMBL/GenBank/DDBJ whole genome shotgun (WGS) entry which is preliminary data.</text>
</comment>
<name>A0ABP0SZE1_9DINO</name>
<evidence type="ECO:0000313" key="3">
    <source>
        <dbReference type="EMBL" id="CAK9117817.1"/>
    </source>
</evidence>
<dbReference type="Proteomes" id="UP001642484">
    <property type="component" value="Unassembled WGS sequence"/>
</dbReference>
<dbReference type="EMBL" id="CAXAMN010028817">
    <property type="protein sequence ID" value="CAK9117817.1"/>
    <property type="molecule type" value="Genomic_DNA"/>
</dbReference>
<dbReference type="Pfam" id="PF25273">
    <property type="entry name" value="DUF7869"/>
    <property type="match status" value="1"/>
</dbReference>
<keyword evidence="4" id="KW-1185">Reference proteome</keyword>
<dbReference type="PANTHER" id="PTHR33153">
    <property type="entry name" value="MYND-TYPE DOMAIN-CONTAINING PROTEIN"/>
    <property type="match status" value="1"/>
</dbReference>
<accession>A0ABP0SZE1</accession>
<proteinExistence type="predicted"/>